<gene>
    <name evidence="1" type="ORF">EGR_03728</name>
</gene>
<organism evidence="1 2">
    <name type="scientific">Echinococcus granulosus</name>
    <name type="common">Hydatid tapeworm</name>
    <dbReference type="NCBI Taxonomy" id="6210"/>
    <lineage>
        <taxon>Eukaryota</taxon>
        <taxon>Metazoa</taxon>
        <taxon>Spiralia</taxon>
        <taxon>Lophotrochozoa</taxon>
        <taxon>Platyhelminthes</taxon>
        <taxon>Cestoda</taxon>
        <taxon>Eucestoda</taxon>
        <taxon>Cyclophyllidea</taxon>
        <taxon>Taeniidae</taxon>
        <taxon>Echinococcus</taxon>
        <taxon>Echinococcus granulosus group</taxon>
    </lineage>
</organism>
<accession>W6UK63</accession>
<dbReference type="KEGG" id="egl:EGR_03728"/>
<dbReference type="GeneID" id="36339443"/>
<dbReference type="EMBL" id="APAU02000020">
    <property type="protein sequence ID" value="EUB61438.1"/>
    <property type="molecule type" value="Genomic_DNA"/>
</dbReference>
<evidence type="ECO:0000313" key="1">
    <source>
        <dbReference type="EMBL" id="EUB61438.1"/>
    </source>
</evidence>
<evidence type="ECO:0000313" key="2">
    <source>
        <dbReference type="Proteomes" id="UP000019149"/>
    </source>
</evidence>
<comment type="caution">
    <text evidence="1">The sequence shown here is derived from an EMBL/GenBank/DDBJ whole genome shotgun (WGS) entry which is preliminary data.</text>
</comment>
<protein>
    <submittedName>
        <fullName evidence="1">Uncharacterized protein</fullName>
    </submittedName>
</protein>
<dbReference type="AlphaFoldDB" id="W6UK63"/>
<dbReference type="OrthoDB" id="6269896at2759"/>
<sequence length="241" mass="27445">MECWRKRERIEGGKKRGESGDHHRLLALGIHMFKVTTAYDSLHISASITVTNTCIMLKENVTENRSRMHHRSFSAQTCESVFQPLELSSNPASSNVTLVNNPPIYQHHYQDSRINNPYQTLNGTIRIVERRNRLKQEGHQPRCSSVPVCTSRVQKSEDSGMGDYLTTGMNDSPTSVLRGVAPWMATEEKAVGIKKDSRNRIKHYAHSIRDHLLPLWGQVDFNGKPPPHPLSTHIHPLPEQW</sequence>
<reference evidence="1 2" key="1">
    <citation type="journal article" date="2013" name="Nat. Genet.">
        <title>The genome of the hydatid tapeworm Echinococcus granulosus.</title>
        <authorList>
            <person name="Zheng H."/>
            <person name="Zhang W."/>
            <person name="Zhang L."/>
            <person name="Zhang Z."/>
            <person name="Li J."/>
            <person name="Lu G."/>
            <person name="Zhu Y."/>
            <person name="Wang Y."/>
            <person name="Huang Y."/>
            <person name="Liu J."/>
            <person name="Kang H."/>
            <person name="Chen J."/>
            <person name="Wang L."/>
            <person name="Chen A."/>
            <person name="Yu S."/>
            <person name="Gao Z."/>
            <person name="Jin L."/>
            <person name="Gu W."/>
            <person name="Wang Z."/>
            <person name="Zhao L."/>
            <person name="Shi B."/>
            <person name="Wen H."/>
            <person name="Lin R."/>
            <person name="Jones M.K."/>
            <person name="Brejova B."/>
            <person name="Vinar T."/>
            <person name="Zhao G."/>
            <person name="McManus D.P."/>
            <person name="Chen Z."/>
            <person name="Zhou Y."/>
            <person name="Wang S."/>
        </authorList>
    </citation>
    <scope>NUCLEOTIDE SEQUENCE [LARGE SCALE GENOMIC DNA]</scope>
</reference>
<proteinExistence type="predicted"/>
<keyword evidence="2" id="KW-1185">Reference proteome</keyword>
<dbReference type="CTD" id="36339443"/>
<dbReference type="Proteomes" id="UP000019149">
    <property type="component" value="Unassembled WGS sequence"/>
</dbReference>
<name>W6UK63_ECHGR</name>
<dbReference type="RefSeq" id="XP_024352634.1">
    <property type="nucleotide sequence ID" value="XM_024492977.1"/>
</dbReference>